<dbReference type="OrthoDB" id="1000417at2"/>
<dbReference type="Gene3D" id="1.10.10.1110">
    <property type="entry name" value="Methyltransferase PG1098, N-terminal domain"/>
    <property type="match status" value="1"/>
</dbReference>
<comment type="caution">
    <text evidence="3">The sequence shown here is derived from an EMBL/GenBank/DDBJ whole genome shotgun (WGS) entry which is preliminary data.</text>
</comment>
<accession>E0NPG9</accession>
<dbReference type="RefSeq" id="WP_006947715.1">
    <property type="nucleotide sequence ID" value="NZ_BAJI01000007.1"/>
</dbReference>
<name>E0NPG9_9BACT</name>
<dbReference type="Pfam" id="PF22013">
    <property type="entry name" value="PG_1098_Fer"/>
    <property type="match status" value="1"/>
</dbReference>
<evidence type="ECO:0000259" key="2">
    <source>
        <dbReference type="Pfam" id="PF22013"/>
    </source>
</evidence>
<proteinExistence type="predicted"/>
<dbReference type="AlphaFoldDB" id="E0NPG9"/>
<feature type="domain" description="THUMP-like" evidence="1">
    <location>
        <begin position="331"/>
        <end position="402"/>
    </location>
</feature>
<dbReference type="EMBL" id="AEEI01000004">
    <property type="protein sequence ID" value="EFM02928.1"/>
    <property type="molecule type" value="Genomic_DNA"/>
</dbReference>
<dbReference type="Proteomes" id="UP000004394">
    <property type="component" value="Unassembled WGS sequence"/>
</dbReference>
<evidence type="ECO:0000313" key="3">
    <source>
        <dbReference type="EMBL" id="EFM02928.1"/>
    </source>
</evidence>
<dbReference type="eggNOG" id="COG0742">
    <property type="taxonomic scope" value="Bacteria"/>
</dbReference>
<feature type="domain" description="PG-1098 ferredoxin-like" evidence="2">
    <location>
        <begin position="287"/>
        <end position="329"/>
    </location>
</feature>
<dbReference type="BioCyc" id="PMAR862515-HMP:GMOO-75-MONOMER"/>
<evidence type="ECO:0000313" key="4">
    <source>
        <dbReference type="Proteomes" id="UP000004394"/>
    </source>
</evidence>
<dbReference type="InterPro" id="IPR041497">
    <property type="entry name" value="Thump-like"/>
</dbReference>
<keyword evidence="4" id="KW-1185">Reference proteome</keyword>
<dbReference type="Gene3D" id="3.40.50.150">
    <property type="entry name" value="Vaccinia Virus protein VP39"/>
    <property type="match status" value="1"/>
</dbReference>
<reference evidence="3" key="1">
    <citation type="submission" date="2010-07" db="EMBL/GenBank/DDBJ databases">
        <authorList>
            <person name="Muzny D."/>
            <person name="Qin X."/>
            <person name="Deng J."/>
            <person name="Jiang H."/>
            <person name="Liu Y."/>
            <person name="Qu J."/>
            <person name="Song X.-Z."/>
            <person name="Zhang L."/>
            <person name="Thornton R."/>
            <person name="Coyle M."/>
            <person name="Francisco L."/>
            <person name="Jackson L."/>
            <person name="Javaid M."/>
            <person name="Korchina V."/>
            <person name="Kovar C."/>
            <person name="Mata R."/>
            <person name="Mathew T."/>
            <person name="Ngo R."/>
            <person name="Nguyen L."/>
            <person name="Nguyen N."/>
            <person name="Okwuonu G."/>
            <person name="Ongeri F."/>
            <person name="Pham C."/>
            <person name="Simmons D."/>
            <person name="Wilczek-Boney K."/>
            <person name="Hale W."/>
            <person name="Jakkamsetti A."/>
            <person name="Pham P."/>
            <person name="Ruth R."/>
            <person name="San Lucas F."/>
            <person name="Warren J."/>
            <person name="Zhang J."/>
            <person name="Zhao Z."/>
            <person name="Zhou C."/>
            <person name="Zhu D."/>
            <person name="Lee S."/>
            <person name="Bess C."/>
            <person name="Blankenburg K."/>
            <person name="Forbes L."/>
            <person name="Fu Q."/>
            <person name="Gubbala S."/>
            <person name="Hirani K."/>
            <person name="Jayaseelan J.C."/>
            <person name="Lara F."/>
            <person name="Munidasa M."/>
            <person name="Palculict T."/>
            <person name="Patil S."/>
            <person name="Pu L.-L."/>
            <person name="Saada N."/>
            <person name="Tang L."/>
            <person name="Weissenberger G."/>
            <person name="Zhu Y."/>
            <person name="Hemphill L."/>
            <person name="Shang Y."/>
            <person name="Youmans B."/>
            <person name="Ayvaz T."/>
            <person name="Ross M."/>
            <person name="Santibanez J."/>
            <person name="Aqrawi P."/>
            <person name="Gross S."/>
            <person name="Joshi V."/>
            <person name="Fowler G."/>
            <person name="Nazareth L."/>
            <person name="Reid J."/>
            <person name="Worley K."/>
            <person name="Petrosino J."/>
            <person name="Highlander S."/>
            <person name="Gibbs R."/>
        </authorList>
    </citation>
    <scope>NUCLEOTIDE SEQUENCE [LARGE SCALE GENOMIC DNA]</scope>
    <source>
        <strain evidence="3">DSM 16973</strain>
    </source>
</reference>
<dbReference type="SUPFAM" id="SSF53335">
    <property type="entry name" value="S-adenosyl-L-methionine-dependent methyltransferases"/>
    <property type="match status" value="1"/>
</dbReference>
<evidence type="ECO:0000259" key="1">
    <source>
        <dbReference type="Pfam" id="PF18096"/>
    </source>
</evidence>
<sequence>MEEHTTRSFILRHRLDDVRTLALQAARYPDVDFRFALQQIDGWQRARVKLPTWAECNGIIYPPHLAIEQCSSEATARYKKELVERLMGDTPQPRKLVDLTGGMGVDFSFLARLFTEATYVERERELCEAAENNFRLLGLGQAKVICGDSTRYLDVLPHVQLIYLDPARRNIHGSRTFAISDCTPDAVALAKTLTEKADAVLLKLSPMLDWHKAVDDLTVAIGLPHVVSEVHIVSVNNECKELLLLLQLRNQNPLRVFCANDQQVFVFSPHKTSPSPPPPLAIEEIRYVYEPNASVMKAGCFEEFAVKYGVSYIGENSHLLVSSHILSQFHGRSFVVDAVVPMSKKNLRAHLAHLSKANIAVRNYPTSVASLRKRLKLSEGGEAYIFATTRGHNEHVLLLCRRVTTH</sequence>
<dbReference type="HOGENOM" id="CLU_038123_0_0_10"/>
<dbReference type="InterPro" id="IPR029063">
    <property type="entry name" value="SAM-dependent_MTases_sf"/>
</dbReference>
<organism evidence="3 4">
    <name type="scientific">Hoylesella marshii DSM 16973 = JCM 13450</name>
    <dbReference type="NCBI Taxonomy" id="862515"/>
    <lineage>
        <taxon>Bacteria</taxon>
        <taxon>Pseudomonadati</taxon>
        <taxon>Bacteroidota</taxon>
        <taxon>Bacteroidia</taxon>
        <taxon>Bacteroidales</taxon>
        <taxon>Prevotellaceae</taxon>
        <taxon>Hoylesella</taxon>
    </lineage>
</organism>
<dbReference type="InterPro" id="IPR054168">
    <property type="entry name" value="PG_1098_Fer"/>
</dbReference>
<gene>
    <name evidence="3" type="ORF">HMPREF0658_0070</name>
</gene>
<protein>
    <submittedName>
        <fullName evidence="3">Uncharacterized protein</fullName>
    </submittedName>
</protein>
<dbReference type="STRING" id="862515.HMPREF0658_0070"/>
<dbReference type="Pfam" id="PF18096">
    <property type="entry name" value="Thump_like"/>
    <property type="match status" value="1"/>
</dbReference>